<protein>
    <recommendedName>
        <fullName evidence="3">Single-stranded DNA-binding protein</fullName>
    </recommendedName>
</protein>
<gene>
    <name evidence="4" type="ORF">GCM10009827_120310</name>
</gene>
<dbReference type="Proteomes" id="UP001501470">
    <property type="component" value="Unassembled WGS sequence"/>
</dbReference>
<dbReference type="Gene3D" id="2.40.50.140">
    <property type="entry name" value="Nucleic acid-binding proteins"/>
    <property type="match status" value="1"/>
</dbReference>
<evidence type="ECO:0000313" key="5">
    <source>
        <dbReference type="Proteomes" id="UP001501470"/>
    </source>
</evidence>
<reference evidence="5" key="1">
    <citation type="journal article" date="2019" name="Int. J. Syst. Evol. Microbiol.">
        <title>The Global Catalogue of Microorganisms (GCM) 10K type strain sequencing project: providing services to taxonomists for standard genome sequencing and annotation.</title>
        <authorList>
            <consortium name="The Broad Institute Genomics Platform"/>
            <consortium name="The Broad Institute Genome Sequencing Center for Infectious Disease"/>
            <person name="Wu L."/>
            <person name="Ma J."/>
        </authorList>
    </citation>
    <scope>NUCLEOTIDE SEQUENCE [LARGE SCALE GENOMIC DNA]</scope>
    <source>
        <strain evidence="5">JCM 15933</strain>
    </source>
</reference>
<evidence type="ECO:0000256" key="1">
    <source>
        <dbReference type="ARBA" id="ARBA00023125"/>
    </source>
</evidence>
<dbReference type="EMBL" id="BAAAQD010000079">
    <property type="protein sequence ID" value="GAA1578734.1"/>
    <property type="molecule type" value="Genomic_DNA"/>
</dbReference>
<dbReference type="Pfam" id="PF00436">
    <property type="entry name" value="SSB"/>
    <property type="match status" value="1"/>
</dbReference>
<evidence type="ECO:0000256" key="3">
    <source>
        <dbReference type="RuleBase" id="RU000524"/>
    </source>
</evidence>
<dbReference type="CDD" id="cd04496">
    <property type="entry name" value="SSB_OBF"/>
    <property type="match status" value="1"/>
</dbReference>
<keyword evidence="1 2" id="KW-0238">DNA-binding</keyword>
<accession>A0ABP4PKD1</accession>
<comment type="caution">
    <text evidence="4">The sequence shown here is derived from an EMBL/GenBank/DDBJ whole genome shotgun (WGS) entry which is preliminary data.</text>
</comment>
<dbReference type="NCBIfam" id="TIGR00621">
    <property type="entry name" value="ssb"/>
    <property type="match status" value="1"/>
</dbReference>
<dbReference type="SUPFAM" id="SSF50249">
    <property type="entry name" value="Nucleic acid-binding proteins"/>
    <property type="match status" value="1"/>
</dbReference>
<evidence type="ECO:0000313" key="4">
    <source>
        <dbReference type="EMBL" id="GAA1578734.1"/>
    </source>
</evidence>
<name>A0ABP4PKD1_9ACTN</name>
<dbReference type="InterPro" id="IPR012340">
    <property type="entry name" value="NA-bd_OB-fold"/>
</dbReference>
<organism evidence="4 5">
    <name type="scientific">Dactylosporangium maewongense</name>
    <dbReference type="NCBI Taxonomy" id="634393"/>
    <lineage>
        <taxon>Bacteria</taxon>
        <taxon>Bacillati</taxon>
        <taxon>Actinomycetota</taxon>
        <taxon>Actinomycetes</taxon>
        <taxon>Micromonosporales</taxon>
        <taxon>Micromonosporaceae</taxon>
        <taxon>Dactylosporangium</taxon>
    </lineage>
</organism>
<sequence>MLFNLMFEGNLAADPELRFTQTGRAVTELRVVHNRRRRTKDGDWTDGTPMYITVTAWERLAERVAELKKGDTVIVEARDDLDIWAYTRQDTNEPGGLLQVTAANVALSMRFKGATVTSDDDTAKPGSSEAWVAEFGQELEPAA</sequence>
<proteinExistence type="predicted"/>
<dbReference type="PROSITE" id="PS50935">
    <property type="entry name" value="SSB"/>
    <property type="match status" value="1"/>
</dbReference>
<dbReference type="InterPro" id="IPR000424">
    <property type="entry name" value="Primosome_PriB/ssb"/>
</dbReference>
<evidence type="ECO:0000256" key="2">
    <source>
        <dbReference type="PROSITE-ProRule" id="PRU00252"/>
    </source>
</evidence>
<dbReference type="RefSeq" id="WP_344516051.1">
    <property type="nucleotide sequence ID" value="NZ_BAAAQD010000079.1"/>
</dbReference>
<dbReference type="InterPro" id="IPR011344">
    <property type="entry name" value="ssDNA-bd"/>
</dbReference>
<keyword evidence="5" id="KW-1185">Reference proteome</keyword>